<dbReference type="InterPro" id="IPR045170">
    <property type="entry name" value="MTOX"/>
</dbReference>
<evidence type="ECO:0000256" key="2">
    <source>
        <dbReference type="ARBA" id="ARBA00010989"/>
    </source>
</evidence>
<name>A0A9P9DK38_9HYPO</name>
<evidence type="ECO:0000259" key="6">
    <source>
        <dbReference type="Pfam" id="PF01266"/>
    </source>
</evidence>
<dbReference type="InterPro" id="IPR036188">
    <property type="entry name" value="FAD/NAD-bd_sf"/>
</dbReference>
<proteinExistence type="inferred from homology"/>
<dbReference type="InterPro" id="IPR006076">
    <property type="entry name" value="FAD-dep_OxRdtase"/>
</dbReference>
<evidence type="ECO:0000256" key="1">
    <source>
        <dbReference type="ARBA" id="ARBA00001974"/>
    </source>
</evidence>
<evidence type="ECO:0000256" key="3">
    <source>
        <dbReference type="ARBA" id="ARBA00022630"/>
    </source>
</evidence>
<organism evidence="7 8">
    <name type="scientific">Dactylonectria estremocensis</name>
    <dbReference type="NCBI Taxonomy" id="1079267"/>
    <lineage>
        <taxon>Eukaryota</taxon>
        <taxon>Fungi</taxon>
        <taxon>Dikarya</taxon>
        <taxon>Ascomycota</taxon>
        <taxon>Pezizomycotina</taxon>
        <taxon>Sordariomycetes</taxon>
        <taxon>Hypocreomycetidae</taxon>
        <taxon>Hypocreales</taxon>
        <taxon>Nectriaceae</taxon>
        <taxon>Dactylonectria</taxon>
    </lineage>
</organism>
<dbReference type="PANTHER" id="PTHR10961">
    <property type="entry name" value="PEROXISOMAL SARCOSINE OXIDASE"/>
    <property type="match status" value="1"/>
</dbReference>
<dbReference type="OrthoDB" id="2219495at2759"/>
<evidence type="ECO:0000256" key="4">
    <source>
        <dbReference type="ARBA" id="ARBA00022827"/>
    </source>
</evidence>
<keyword evidence="3" id="KW-0285">Flavoprotein</keyword>
<dbReference type="GO" id="GO:0051698">
    <property type="term" value="F:saccharopine oxidase activity"/>
    <property type="evidence" value="ECO:0007669"/>
    <property type="project" value="TreeGrafter"/>
</dbReference>
<dbReference type="Proteomes" id="UP000717696">
    <property type="component" value="Unassembled WGS sequence"/>
</dbReference>
<gene>
    <name evidence="7" type="ORF">B0J13DRAFT_532309</name>
</gene>
<dbReference type="EMBL" id="JAGMUU010000028">
    <property type="protein sequence ID" value="KAH7120427.1"/>
    <property type="molecule type" value="Genomic_DNA"/>
</dbReference>
<keyword evidence="8" id="KW-1185">Reference proteome</keyword>
<evidence type="ECO:0000313" key="8">
    <source>
        <dbReference type="Proteomes" id="UP000717696"/>
    </source>
</evidence>
<dbReference type="GO" id="GO:0050660">
    <property type="term" value="F:flavin adenine dinucleotide binding"/>
    <property type="evidence" value="ECO:0007669"/>
    <property type="project" value="InterPro"/>
</dbReference>
<protein>
    <submittedName>
        <fullName evidence="7">FAD dependent oxidoreductase-domain-containing protein</fullName>
    </submittedName>
</protein>
<accession>A0A9P9DK38</accession>
<keyword evidence="4" id="KW-0274">FAD</keyword>
<evidence type="ECO:0000256" key="5">
    <source>
        <dbReference type="ARBA" id="ARBA00023002"/>
    </source>
</evidence>
<dbReference type="Gene3D" id="3.50.50.60">
    <property type="entry name" value="FAD/NAD(P)-binding domain"/>
    <property type="match status" value="1"/>
</dbReference>
<dbReference type="Pfam" id="PF01266">
    <property type="entry name" value="DAO"/>
    <property type="match status" value="1"/>
</dbReference>
<dbReference type="Gene3D" id="3.30.9.10">
    <property type="entry name" value="D-Amino Acid Oxidase, subunit A, domain 2"/>
    <property type="match status" value="1"/>
</dbReference>
<comment type="cofactor">
    <cofactor evidence="1">
        <name>FAD</name>
        <dbReference type="ChEBI" id="CHEBI:57692"/>
    </cofactor>
</comment>
<reference evidence="7" key="1">
    <citation type="journal article" date="2021" name="Nat. Commun.">
        <title>Genetic determinants of endophytism in the Arabidopsis root mycobiome.</title>
        <authorList>
            <person name="Mesny F."/>
            <person name="Miyauchi S."/>
            <person name="Thiergart T."/>
            <person name="Pickel B."/>
            <person name="Atanasova L."/>
            <person name="Karlsson M."/>
            <person name="Huettel B."/>
            <person name="Barry K.W."/>
            <person name="Haridas S."/>
            <person name="Chen C."/>
            <person name="Bauer D."/>
            <person name="Andreopoulos W."/>
            <person name="Pangilinan J."/>
            <person name="LaButti K."/>
            <person name="Riley R."/>
            <person name="Lipzen A."/>
            <person name="Clum A."/>
            <person name="Drula E."/>
            <person name="Henrissat B."/>
            <person name="Kohler A."/>
            <person name="Grigoriev I.V."/>
            <person name="Martin F.M."/>
            <person name="Hacquard S."/>
        </authorList>
    </citation>
    <scope>NUCLEOTIDE SEQUENCE</scope>
    <source>
        <strain evidence="7">MPI-CAGE-AT-0021</strain>
    </source>
</reference>
<dbReference type="SUPFAM" id="SSF51905">
    <property type="entry name" value="FAD/NAD(P)-binding domain"/>
    <property type="match status" value="1"/>
</dbReference>
<comment type="similarity">
    <text evidence="2">Belongs to the MSOX/MTOX family.</text>
</comment>
<dbReference type="AlphaFoldDB" id="A0A9P9DK38"/>
<keyword evidence="5" id="KW-0560">Oxidoreductase</keyword>
<feature type="domain" description="FAD dependent oxidoreductase" evidence="6">
    <location>
        <begin position="37"/>
        <end position="212"/>
    </location>
</feature>
<sequence length="256" mass="28766">MCWDCCKPLSITRVFTLTRNASAGSFTRPLFAEDRTTCNGVETKDGTKYYADKVVLATGAWSPALIGLEDQCVSKAWAFAYIQLTPQEVAEYKDVPAIYDGGYGFFFEPNEHGIIKLCDEFPGFSRFKWHQPYVAAVPKHISVPWSHAKHPTDTYPDASELLNRSMRWCTDTADANLLICEHPKWKNFILATGDSGNSFKLLPNIGKQVVELMEGPLPQDLADPWRWRTAGDTLKSRRAALAKNLADMPGWKNDVK</sequence>
<evidence type="ECO:0000313" key="7">
    <source>
        <dbReference type="EMBL" id="KAH7120427.1"/>
    </source>
</evidence>
<dbReference type="PANTHER" id="PTHR10961:SF26">
    <property type="entry name" value="L-SACCHAROPINE OXIDASE"/>
    <property type="match status" value="1"/>
</dbReference>
<comment type="caution">
    <text evidence="7">The sequence shown here is derived from an EMBL/GenBank/DDBJ whole genome shotgun (WGS) entry which is preliminary data.</text>
</comment>
<dbReference type="GO" id="GO:0008115">
    <property type="term" value="F:sarcosine oxidase activity"/>
    <property type="evidence" value="ECO:0007669"/>
    <property type="project" value="TreeGrafter"/>
</dbReference>